<gene>
    <name evidence="2" type="ORF">LCGC14_0616860</name>
</gene>
<evidence type="ECO:0000256" key="1">
    <source>
        <dbReference type="SAM" id="MobiDB-lite"/>
    </source>
</evidence>
<dbReference type="AlphaFoldDB" id="A0A0F9RAW0"/>
<organism evidence="2">
    <name type="scientific">marine sediment metagenome</name>
    <dbReference type="NCBI Taxonomy" id="412755"/>
    <lineage>
        <taxon>unclassified sequences</taxon>
        <taxon>metagenomes</taxon>
        <taxon>ecological metagenomes</taxon>
    </lineage>
</organism>
<proteinExistence type="predicted"/>
<sequence length="79" mass="9094">MSIIVFNPFKVCSDYRYEQNMKYLVDGYLWVTTGKSIKGLNYSPMMREPVVKVKKGGKSGWKKGRKRSGKRGMALKRGK</sequence>
<comment type="caution">
    <text evidence="2">The sequence shown here is derived from an EMBL/GenBank/DDBJ whole genome shotgun (WGS) entry which is preliminary data.</text>
</comment>
<evidence type="ECO:0000313" key="2">
    <source>
        <dbReference type="EMBL" id="KKN52034.1"/>
    </source>
</evidence>
<protein>
    <submittedName>
        <fullName evidence="2">Uncharacterized protein</fullName>
    </submittedName>
</protein>
<accession>A0A0F9RAW0</accession>
<reference evidence="2" key="1">
    <citation type="journal article" date="2015" name="Nature">
        <title>Complex archaea that bridge the gap between prokaryotes and eukaryotes.</title>
        <authorList>
            <person name="Spang A."/>
            <person name="Saw J.H."/>
            <person name="Jorgensen S.L."/>
            <person name="Zaremba-Niedzwiedzka K."/>
            <person name="Martijn J."/>
            <person name="Lind A.E."/>
            <person name="van Eijk R."/>
            <person name="Schleper C."/>
            <person name="Guy L."/>
            <person name="Ettema T.J."/>
        </authorList>
    </citation>
    <scope>NUCLEOTIDE SEQUENCE</scope>
</reference>
<name>A0A0F9RAW0_9ZZZZ</name>
<feature type="region of interest" description="Disordered" evidence="1">
    <location>
        <begin position="56"/>
        <end position="79"/>
    </location>
</feature>
<dbReference type="EMBL" id="LAZR01001038">
    <property type="protein sequence ID" value="KKN52034.1"/>
    <property type="molecule type" value="Genomic_DNA"/>
</dbReference>